<keyword evidence="12" id="KW-1185">Reference proteome</keyword>
<keyword evidence="5 9" id="KW-0812">Transmembrane</keyword>
<dbReference type="GO" id="GO:0015740">
    <property type="term" value="P:C4-dicarboxylate transport"/>
    <property type="evidence" value="ECO:0007669"/>
    <property type="project" value="TreeGrafter"/>
</dbReference>
<evidence type="ECO:0000256" key="7">
    <source>
        <dbReference type="ARBA" id="ARBA00023136"/>
    </source>
</evidence>
<dbReference type="PANTHER" id="PTHR35011">
    <property type="entry name" value="2,3-DIKETO-L-GULONATE TRAP TRANSPORTER SMALL PERMEASE PROTEIN YIAM"/>
    <property type="match status" value="1"/>
</dbReference>
<dbReference type="RefSeq" id="WP_121442840.1">
    <property type="nucleotide sequence ID" value="NZ_RCDA01000004.1"/>
</dbReference>
<dbReference type="InterPro" id="IPR007387">
    <property type="entry name" value="TRAP_DctQ"/>
</dbReference>
<feature type="transmembrane region" description="Helical" evidence="9">
    <location>
        <begin position="50"/>
        <end position="67"/>
    </location>
</feature>
<feature type="transmembrane region" description="Helical" evidence="9">
    <location>
        <begin position="12"/>
        <end position="38"/>
    </location>
</feature>
<dbReference type="Proteomes" id="UP000275461">
    <property type="component" value="Unassembled WGS sequence"/>
</dbReference>
<evidence type="ECO:0000256" key="1">
    <source>
        <dbReference type="ARBA" id="ARBA00004429"/>
    </source>
</evidence>
<accession>A0A498BSP1</accession>
<dbReference type="PANTHER" id="PTHR35011:SF10">
    <property type="entry name" value="TRAP TRANSPORTER SMALL PERMEASE PROTEIN"/>
    <property type="match status" value="1"/>
</dbReference>
<evidence type="ECO:0000313" key="11">
    <source>
        <dbReference type="EMBL" id="RLK47004.1"/>
    </source>
</evidence>
<feature type="transmembrane region" description="Helical" evidence="9">
    <location>
        <begin position="88"/>
        <end position="111"/>
    </location>
</feature>
<dbReference type="OrthoDB" id="8559033at2"/>
<comment type="caution">
    <text evidence="11">The sequence shown here is derived from an EMBL/GenBank/DDBJ whole genome shotgun (WGS) entry which is preliminary data.</text>
</comment>
<comment type="subcellular location">
    <subcellularLocation>
        <location evidence="1 9">Cell inner membrane</location>
        <topology evidence="1 9">Multi-pass membrane protein</topology>
    </subcellularLocation>
</comment>
<keyword evidence="3" id="KW-1003">Cell membrane</keyword>
<keyword evidence="6 9" id="KW-1133">Transmembrane helix</keyword>
<name>A0A498BSP1_9GAMM</name>
<dbReference type="EMBL" id="RCDA01000004">
    <property type="protein sequence ID" value="RLK47004.1"/>
    <property type="molecule type" value="Genomic_DNA"/>
</dbReference>
<organism evidence="11 12">
    <name type="scientific">Alkalispirillum mobile</name>
    <dbReference type="NCBI Taxonomy" id="85925"/>
    <lineage>
        <taxon>Bacteria</taxon>
        <taxon>Pseudomonadati</taxon>
        <taxon>Pseudomonadota</taxon>
        <taxon>Gammaproteobacteria</taxon>
        <taxon>Chromatiales</taxon>
        <taxon>Ectothiorhodospiraceae</taxon>
        <taxon>Alkalispirillum</taxon>
    </lineage>
</organism>
<gene>
    <name evidence="11" type="ORF">DFR31_2318</name>
</gene>
<evidence type="ECO:0000259" key="10">
    <source>
        <dbReference type="Pfam" id="PF04290"/>
    </source>
</evidence>
<evidence type="ECO:0000256" key="2">
    <source>
        <dbReference type="ARBA" id="ARBA00022448"/>
    </source>
</evidence>
<sequence length="208" mass="22857">MLWFIRGVTALSRAAATVASIMIVVAALVVCQMVFMRYVMGTSTIWQTEFVTFMLLGATLLASPYVLHERGHVNVDLLPMLLGPRGKLALALIGNFIAFAFIVIVAYTGFMLWLEYFETGWRSESVWRPRLWIPMTFLPLGMILLALQYIAQTAAIVMGVEEPFTLEAEQILKEESESQGGAAQNADKGHPAVAQARHVVDAHGGSGK</sequence>
<dbReference type="Pfam" id="PF04290">
    <property type="entry name" value="DctQ"/>
    <property type="match status" value="1"/>
</dbReference>
<evidence type="ECO:0000256" key="3">
    <source>
        <dbReference type="ARBA" id="ARBA00022475"/>
    </source>
</evidence>
<dbReference type="GO" id="GO:0005886">
    <property type="term" value="C:plasma membrane"/>
    <property type="evidence" value="ECO:0007669"/>
    <property type="project" value="UniProtKB-SubCell"/>
</dbReference>
<feature type="transmembrane region" description="Helical" evidence="9">
    <location>
        <begin position="131"/>
        <end position="151"/>
    </location>
</feature>
<evidence type="ECO:0000256" key="4">
    <source>
        <dbReference type="ARBA" id="ARBA00022519"/>
    </source>
</evidence>
<reference evidence="11 12" key="1">
    <citation type="submission" date="2018-10" db="EMBL/GenBank/DDBJ databases">
        <title>Genomic Encyclopedia of Type Strains, Phase IV (KMG-IV): sequencing the most valuable type-strain genomes for metagenomic binning, comparative biology and taxonomic classification.</title>
        <authorList>
            <person name="Goeker M."/>
        </authorList>
    </citation>
    <scope>NUCLEOTIDE SEQUENCE [LARGE SCALE GENOMIC DNA]</scope>
    <source>
        <strain evidence="11 12">DSM 12769</strain>
    </source>
</reference>
<keyword evidence="2 9" id="KW-0813">Transport</keyword>
<evidence type="ECO:0000256" key="8">
    <source>
        <dbReference type="ARBA" id="ARBA00038436"/>
    </source>
</evidence>
<keyword evidence="7 9" id="KW-0472">Membrane</keyword>
<proteinExistence type="inferred from homology"/>
<evidence type="ECO:0000256" key="5">
    <source>
        <dbReference type="ARBA" id="ARBA00022692"/>
    </source>
</evidence>
<keyword evidence="4 9" id="KW-0997">Cell inner membrane</keyword>
<dbReference type="GO" id="GO:0022857">
    <property type="term" value="F:transmembrane transporter activity"/>
    <property type="evidence" value="ECO:0007669"/>
    <property type="project" value="UniProtKB-UniRule"/>
</dbReference>
<dbReference type="AlphaFoldDB" id="A0A498BSP1"/>
<feature type="domain" description="Tripartite ATP-independent periplasmic transporters DctQ component" evidence="10">
    <location>
        <begin position="27"/>
        <end position="154"/>
    </location>
</feature>
<comment type="similarity">
    <text evidence="8 9">Belongs to the TRAP transporter small permease family.</text>
</comment>
<protein>
    <recommendedName>
        <fullName evidence="9">TRAP transporter small permease protein</fullName>
    </recommendedName>
</protein>
<evidence type="ECO:0000313" key="12">
    <source>
        <dbReference type="Proteomes" id="UP000275461"/>
    </source>
</evidence>
<comment type="function">
    <text evidence="9">Part of the tripartite ATP-independent periplasmic (TRAP) transport system.</text>
</comment>
<evidence type="ECO:0000256" key="9">
    <source>
        <dbReference type="RuleBase" id="RU369079"/>
    </source>
</evidence>
<dbReference type="InterPro" id="IPR055348">
    <property type="entry name" value="DctQ"/>
</dbReference>
<comment type="subunit">
    <text evidence="9">The complex comprises the extracytoplasmic solute receptor protein and the two transmembrane proteins.</text>
</comment>
<evidence type="ECO:0000256" key="6">
    <source>
        <dbReference type="ARBA" id="ARBA00022989"/>
    </source>
</evidence>